<dbReference type="FunFam" id="3.40.50.720:FF:000003">
    <property type="entry name" value="S-(hydroxymethyl)glutathione dehydrogenase"/>
    <property type="match status" value="1"/>
</dbReference>
<dbReference type="InterPro" id="IPR020843">
    <property type="entry name" value="ER"/>
</dbReference>
<dbReference type="InterPro" id="IPR036291">
    <property type="entry name" value="NAD(P)-bd_dom_sf"/>
</dbReference>
<comment type="similarity">
    <text evidence="6">Belongs to the zinc-containing alcohol dehydrogenase family.</text>
</comment>
<gene>
    <name evidence="8" type="ORF">ECRASSUSDP1_LOCUS14625</name>
</gene>
<evidence type="ECO:0000256" key="1">
    <source>
        <dbReference type="ARBA" id="ARBA00001947"/>
    </source>
</evidence>
<keyword evidence="9" id="KW-1185">Reference proteome</keyword>
<dbReference type="InterPro" id="IPR011032">
    <property type="entry name" value="GroES-like_sf"/>
</dbReference>
<dbReference type="Gene3D" id="3.40.50.720">
    <property type="entry name" value="NAD(P)-binding Rossmann-like Domain"/>
    <property type="match status" value="1"/>
</dbReference>
<protein>
    <recommendedName>
        <fullName evidence="7">Enoyl reductase (ER) domain-containing protein</fullName>
    </recommendedName>
</protein>
<comment type="cofactor">
    <cofactor evidence="1 6">
        <name>Zn(2+)</name>
        <dbReference type="ChEBI" id="CHEBI:29105"/>
    </cofactor>
</comment>
<evidence type="ECO:0000256" key="3">
    <source>
        <dbReference type="ARBA" id="ARBA00022833"/>
    </source>
</evidence>
<dbReference type="EMBL" id="CAMPGE010014623">
    <property type="protein sequence ID" value="CAI2373284.1"/>
    <property type="molecule type" value="Genomic_DNA"/>
</dbReference>
<dbReference type="GO" id="GO:0046294">
    <property type="term" value="P:formaldehyde catabolic process"/>
    <property type="evidence" value="ECO:0007669"/>
    <property type="project" value="TreeGrafter"/>
</dbReference>
<dbReference type="PANTHER" id="PTHR43880:SF12">
    <property type="entry name" value="ALCOHOL DEHYDROGENASE CLASS-3"/>
    <property type="match status" value="1"/>
</dbReference>
<dbReference type="Pfam" id="PF08240">
    <property type="entry name" value="ADH_N"/>
    <property type="match status" value="1"/>
</dbReference>
<keyword evidence="4" id="KW-0560">Oxidoreductase</keyword>
<dbReference type="InterPro" id="IPR013149">
    <property type="entry name" value="ADH-like_C"/>
</dbReference>
<dbReference type="SUPFAM" id="SSF51735">
    <property type="entry name" value="NAD(P)-binding Rossmann-fold domains"/>
    <property type="match status" value="1"/>
</dbReference>
<evidence type="ECO:0000256" key="6">
    <source>
        <dbReference type="RuleBase" id="RU361277"/>
    </source>
</evidence>
<organism evidence="8 9">
    <name type="scientific">Euplotes crassus</name>
    <dbReference type="NCBI Taxonomy" id="5936"/>
    <lineage>
        <taxon>Eukaryota</taxon>
        <taxon>Sar</taxon>
        <taxon>Alveolata</taxon>
        <taxon>Ciliophora</taxon>
        <taxon>Intramacronucleata</taxon>
        <taxon>Spirotrichea</taxon>
        <taxon>Hypotrichia</taxon>
        <taxon>Euplotida</taxon>
        <taxon>Euplotidae</taxon>
        <taxon>Moneuplotes</taxon>
    </lineage>
</organism>
<dbReference type="PANTHER" id="PTHR43880">
    <property type="entry name" value="ALCOHOL DEHYDROGENASE"/>
    <property type="match status" value="1"/>
</dbReference>
<evidence type="ECO:0000313" key="8">
    <source>
        <dbReference type="EMBL" id="CAI2373284.1"/>
    </source>
</evidence>
<evidence type="ECO:0000256" key="2">
    <source>
        <dbReference type="ARBA" id="ARBA00022723"/>
    </source>
</evidence>
<dbReference type="InterPro" id="IPR013154">
    <property type="entry name" value="ADH-like_N"/>
</dbReference>
<keyword evidence="5" id="KW-0520">NAD</keyword>
<comment type="caution">
    <text evidence="8">The sequence shown here is derived from an EMBL/GenBank/DDBJ whole genome shotgun (WGS) entry which is preliminary data.</text>
</comment>
<accession>A0AAD1XIA2</accession>
<sequence length="376" mass="40584">MIACKAAVCEEAGEDLVVKEVTVDPPEVGEVRVKIFYTGVCHTDEYFRSGMDDLKIFPTIYGHEGAGIVESIGEGVTSVEIGDHVIPSYCPQCRECELCKSPKTNFCEINWISTWTGTMPDGTTRFKDKDGNKLFHFMSTSTFCQYTVVSEIHIVKITEEAPLDKVCLLGCAITTGYGAVLNTLKVEEGSSVAVVGLGGVGLAAIMGAANVKASQIIAVDINPDKFEKALAFGATDTVNPLDYDGKELKDIISEMTDGIGVDYSLECVGEAKLMRQAFLATKPNGGFSCAIGATPGEQDLELASDDIQGRQITGTYFGGTKSRDQLPGLVDEYLSGHIKIDEFITHTFTLEEINEAFNAMKEGKCIKAVVKMVDDE</sequence>
<dbReference type="Gene3D" id="3.90.180.10">
    <property type="entry name" value="Medium-chain alcohol dehydrogenases, catalytic domain"/>
    <property type="match status" value="1"/>
</dbReference>
<feature type="domain" description="Enoyl reductase (ER)" evidence="7">
    <location>
        <begin position="13"/>
        <end position="370"/>
    </location>
</feature>
<dbReference type="SUPFAM" id="SSF50129">
    <property type="entry name" value="GroES-like"/>
    <property type="match status" value="2"/>
</dbReference>
<dbReference type="FunFam" id="3.90.180.10:FF:000067">
    <property type="entry name" value="alcohol dehydrogenase 1-like isoform X1"/>
    <property type="match status" value="1"/>
</dbReference>
<reference evidence="8" key="1">
    <citation type="submission" date="2023-07" db="EMBL/GenBank/DDBJ databases">
        <authorList>
            <consortium name="AG Swart"/>
            <person name="Singh M."/>
            <person name="Singh A."/>
            <person name="Seah K."/>
            <person name="Emmerich C."/>
        </authorList>
    </citation>
    <scope>NUCLEOTIDE SEQUENCE</scope>
    <source>
        <strain evidence="8">DP1</strain>
    </source>
</reference>
<dbReference type="Pfam" id="PF00107">
    <property type="entry name" value="ADH_zinc_N"/>
    <property type="match status" value="1"/>
</dbReference>
<evidence type="ECO:0000259" key="7">
    <source>
        <dbReference type="SMART" id="SM00829"/>
    </source>
</evidence>
<dbReference type="Proteomes" id="UP001295684">
    <property type="component" value="Unassembled WGS sequence"/>
</dbReference>
<dbReference type="InterPro" id="IPR002328">
    <property type="entry name" value="ADH_Zn_CS"/>
</dbReference>
<dbReference type="SMART" id="SM00829">
    <property type="entry name" value="PKS_ER"/>
    <property type="match status" value="1"/>
</dbReference>
<keyword evidence="2 6" id="KW-0479">Metal-binding</keyword>
<keyword evidence="3 6" id="KW-0862">Zinc</keyword>
<name>A0AAD1XIA2_EUPCR</name>
<dbReference type="GO" id="GO:0005829">
    <property type="term" value="C:cytosol"/>
    <property type="evidence" value="ECO:0007669"/>
    <property type="project" value="TreeGrafter"/>
</dbReference>
<proteinExistence type="inferred from homology"/>
<dbReference type="GO" id="GO:0051903">
    <property type="term" value="F:S-(hydroxymethyl)glutathione dehydrogenase [NAD(P)+] activity"/>
    <property type="evidence" value="ECO:0007669"/>
    <property type="project" value="TreeGrafter"/>
</dbReference>
<evidence type="ECO:0000256" key="5">
    <source>
        <dbReference type="ARBA" id="ARBA00023027"/>
    </source>
</evidence>
<dbReference type="PROSITE" id="PS00059">
    <property type="entry name" value="ADH_ZINC"/>
    <property type="match status" value="1"/>
</dbReference>
<evidence type="ECO:0000313" key="9">
    <source>
        <dbReference type="Proteomes" id="UP001295684"/>
    </source>
</evidence>
<dbReference type="AlphaFoldDB" id="A0AAD1XIA2"/>
<evidence type="ECO:0000256" key="4">
    <source>
        <dbReference type="ARBA" id="ARBA00023002"/>
    </source>
</evidence>
<dbReference type="GO" id="GO:0008270">
    <property type="term" value="F:zinc ion binding"/>
    <property type="evidence" value="ECO:0007669"/>
    <property type="project" value="InterPro"/>
</dbReference>